<reference evidence="1 2" key="1">
    <citation type="submission" date="2017-06" db="EMBL/GenBank/DDBJ databases">
        <authorList>
            <person name="Kim H.J."/>
            <person name="Triplett B.A."/>
        </authorList>
    </citation>
    <scope>NUCLEOTIDE SEQUENCE [LARGE SCALE GENOMIC DNA]</scope>
    <source>
        <strain evidence="1 2">DSM 25597</strain>
    </source>
</reference>
<gene>
    <name evidence="1" type="ORF">SAMN06265376_10544</name>
</gene>
<organism evidence="1 2">
    <name type="scientific">Dokdonia pacifica</name>
    <dbReference type="NCBI Taxonomy" id="1627892"/>
    <lineage>
        <taxon>Bacteria</taxon>
        <taxon>Pseudomonadati</taxon>
        <taxon>Bacteroidota</taxon>
        <taxon>Flavobacteriia</taxon>
        <taxon>Flavobacteriales</taxon>
        <taxon>Flavobacteriaceae</taxon>
        <taxon>Dokdonia</taxon>
    </lineage>
</organism>
<dbReference type="AlphaFoldDB" id="A0A239ANY6"/>
<proteinExistence type="predicted"/>
<dbReference type="Proteomes" id="UP000198379">
    <property type="component" value="Unassembled WGS sequence"/>
</dbReference>
<evidence type="ECO:0000313" key="2">
    <source>
        <dbReference type="Proteomes" id="UP000198379"/>
    </source>
</evidence>
<keyword evidence="2" id="KW-1185">Reference proteome</keyword>
<name>A0A239ANY6_9FLAO</name>
<accession>A0A239ANY6</accession>
<evidence type="ECO:0000313" key="1">
    <source>
        <dbReference type="EMBL" id="SNR97375.1"/>
    </source>
</evidence>
<dbReference type="EMBL" id="FZNY01000005">
    <property type="protein sequence ID" value="SNR97375.1"/>
    <property type="molecule type" value="Genomic_DNA"/>
</dbReference>
<dbReference type="RefSeq" id="WP_089372303.1">
    <property type="nucleotide sequence ID" value="NZ_BMEP01000006.1"/>
</dbReference>
<sequence>MKNIVLALCILTSGHLLSQHDKLNFLDWQLRKGDIGALTEIATYFDSKKEVITHLGYHIIHTDESSEAKRILNENTMFLDTEIRIDTTTTARQFQDFLNKNRDKITFSTLADAFIMTPFEERETKYEITGLTRFKSNELEKKRAELLRLDWVIDHKIDKLIAAKNPQALLKIASLFVKSRYRFNEYKDTHEEMIDLIRLLTNTNISVPNIYNELSFHLENEFYTPSKINLLTFFVNHYKEYTWDDTSQTFKNTMLDIKFIAPEENLFEELQNENDTIALNAFTTLSQLNALKAQPLIDKYSNSGVSNNYELPTFEYRFLKQLVLLTDYCDAKKIDYKGSTQLRDQIALLKTNLTFKERHQLENNIIENLTLEDITAFEYWSLIDEKSWGLTYSAGRILDVFYSRNWQQLINNPTYLETYLLKSKLFDDLGIIGFCNSYLVKFTGASDDITSTLQAFSSSYPKVQSQLKKAKEIALKPLVFKEKEKKDWTGISSKKVADFQKEFKKIKLANNDSTKYEEDIVSLLSKIKYSQIGEALQAIENIPFKYEYSKYSFMNRDFGFSYIKSFSDQKNREEFLKKYTELTEIQLHTHYAKQAGIDFMTSNNVLDYDKIYDILKFNINNAFVGGGGSTKDNGAYSIIKILELTFTTRLGYPHKLCSSDNMYGCDSRGRATAWMHYLETNGLLKKKHKDPVSFAYE</sequence>
<protein>
    <submittedName>
        <fullName evidence="1">Uncharacterized protein</fullName>
    </submittedName>
</protein>